<feature type="transmembrane region" description="Helical" evidence="1">
    <location>
        <begin position="12"/>
        <end position="31"/>
    </location>
</feature>
<dbReference type="RefSeq" id="WP_305001427.1">
    <property type="nucleotide sequence ID" value="NZ_JAUQUB010000001.1"/>
</dbReference>
<dbReference type="EMBL" id="JAUQUB010000001">
    <property type="protein sequence ID" value="MDO7881006.1"/>
    <property type="molecule type" value="Genomic_DNA"/>
</dbReference>
<reference evidence="2 3" key="1">
    <citation type="submission" date="2023-07" db="EMBL/GenBank/DDBJ databases">
        <title>Protaetiibacter sp. nov WY-16 isolated from soil.</title>
        <authorList>
            <person name="Liu B."/>
            <person name="Wan Y."/>
        </authorList>
    </citation>
    <scope>NUCLEOTIDE SEQUENCE [LARGE SCALE GENOMIC DNA]</scope>
    <source>
        <strain evidence="2 3">WY-16</strain>
    </source>
</reference>
<sequence length="203" mass="22526">MRVTPRESLAHTGLIASLVGGIPLFGVLYWLSASQGSWRRVLAVHVVAVAVVAFGWIRHRGAFAEVTATRVIKQAFFRRHVIDRDRIASALIGHTWRPGSSEAVPQLLLRDADDRTLLRLRGTFWTLTSMESLVDAVRVPVTVDPETISLREFYEAHPDSAYWYEGRPWVSVLGIAVAFAGAFVIMSWIMFAIGVPSTLSLTP</sequence>
<evidence type="ECO:0000256" key="1">
    <source>
        <dbReference type="SAM" id="Phobius"/>
    </source>
</evidence>
<feature type="transmembrane region" description="Helical" evidence="1">
    <location>
        <begin position="169"/>
        <end position="193"/>
    </location>
</feature>
<keyword evidence="3" id="KW-1185">Reference proteome</keyword>
<gene>
    <name evidence="2" type="ORF">Q5716_02065</name>
</gene>
<name>A0ABT9BMJ5_9MICO</name>
<evidence type="ECO:0008006" key="4">
    <source>
        <dbReference type="Google" id="ProtNLM"/>
    </source>
</evidence>
<evidence type="ECO:0000313" key="2">
    <source>
        <dbReference type="EMBL" id="MDO7881006.1"/>
    </source>
</evidence>
<keyword evidence="1" id="KW-0812">Transmembrane</keyword>
<dbReference type="Proteomes" id="UP001241072">
    <property type="component" value="Unassembled WGS sequence"/>
</dbReference>
<proteinExistence type="predicted"/>
<feature type="transmembrane region" description="Helical" evidence="1">
    <location>
        <begin position="37"/>
        <end position="57"/>
    </location>
</feature>
<organism evidence="2 3">
    <name type="scientific">Antiquaquibacter soli</name>
    <dbReference type="NCBI Taxonomy" id="3064523"/>
    <lineage>
        <taxon>Bacteria</taxon>
        <taxon>Bacillati</taxon>
        <taxon>Actinomycetota</taxon>
        <taxon>Actinomycetes</taxon>
        <taxon>Micrococcales</taxon>
        <taxon>Microbacteriaceae</taxon>
        <taxon>Antiquaquibacter</taxon>
    </lineage>
</organism>
<evidence type="ECO:0000313" key="3">
    <source>
        <dbReference type="Proteomes" id="UP001241072"/>
    </source>
</evidence>
<keyword evidence="1" id="KW-0472">Membrane</keyword>
<protein>
    <recommendedName>
        <fullName evidence="4">PH domain-containing protein</fullName>
    </recommendedName>
</protein>
<keyword evidence="1" id="KW-1133">Transmembrane helix</keyword>
<accession>A0ABT9BMJ5</accession>
<comment type="caution">
    <text evidence="2">The sequence shown here is derived from an EMBL/GenBank/DDBJ whole genome shotgun (WGS) entry which is preliminary data.</text>
</comment>